<gene>
    <name evidence="2" type="ORF">Pdsh_06395</name>
    <name evidence="1" type="ORF">Pyrde_1393</name>
</gene>
<evidence type="ECO:0000313" key="3">
    <source>
        <dbReference type="Proteomes" id="UP000058613"/>
    </source>
</evidence>
<evidence type="ECO:0000313" key="4">
    <source>
        <dbReference type="Proteomes" id="UP000196694"/>
    </source>
</evidence>
<dbReference type="RefSeq" id="WP_055409418.1">
    <property type="nucleotide sequence ID" value="NZ_CP013011.1"/>
</dbReference>
<evidence type="ECO:0000313" key="1">
    <source>
        <dbReference type="EMBL" id="ALL01439.1"/>
    </source>
</evidence>
<accession>A0A0P0N598</accession>
<dbReference type="EMBL" id="CP013011">
    <property type="protein sequence ID" value="ALL01439.1"/>
    <property type="molecule type" value="Genomic_DNA"/>
</dbReference>
<evidence type="ECO:0000313" key="2">
    <source>
        <dbReference type="EMBL" id="OWJ54645.1"/>
    </source>
</evidence>
<keyword evidence="4" id="KW-1185">Reference proteome</keyword>
<dbReference type="GeneID" id="26099734"/>
<dbReference type="Proteomes" id="UP000196694">
    <property type="component" value="Unassembled WGS sequence"/>
</dbReference>
<dbReference type="EMBL" id="NCQP01000003">
    <property type="protein sequence ID" value="OWJ54645.1"/>
    <property type="molecule type" value="Genomic_DNA"/>
</dbReference>
<sequence>MAKPPGAYLLARAERDSELLLLEAQACPAPEPRAYSPPYTVEAAPYTLTASRNPQLGRLAPTVLLAPVLQEEKDYTWIIVEYEDPGPPA</sequence>
<proteinExistence type="predicted"/>
<dbReference type="Proteomes" id="UP000058613">
    <property type="component" value="Chromosome"/>
</dbReference>
<dbReference type="KEGG" id="pdl:Pyrde_1393"/>
<organism evidence="1 3">
    <name type="scientific">Pyrodictium delaneyi</name>
    <dbReference type="NCBI Taxonomy" id="1273541"/>
    <lineage>
        <taxon>Archaea</taxon>
        <taxon>Thermoproteota</taxon>
        <taxon>Thermoprotei</taxon>
        <taxon>Desulfurococcales</taxon>
        <taxon>Pyrodictiaceae</taxon>
        <taxon>Pyrodictium</taxon>
    </lineage>
</organism>
<protein>
    <submittedName>
        <fullName evidence="1">Uncharacterized protein</fullName>
    </submittedName>
</protein>
<dbReference type="AlphaFoldDB" id="A0A0P0N598"/>
<reference evidence="1 3" key="1">
    <citation type="submission" date="2015-10" db="EMBL/GenBank/DDBJ databases">
        <title>Complete genome sequence of hyperthermophilic archaeon Pyrodictium delaneyi Su06.</title>
        <authorList>
            <person name="Jung J.-H."/>
            <person name="Lin J."/>
            <person name="Holden J.F."/>
            <person name="Park C.-S."/>
        </authorList>
    </citation>
    <scope>NUCLEOTIDE SEQUENCE [LARGE SCALE GENOMIC DNA]</scope>
    <source>
        <strain evidence="1 3">Su06</strain>
    </source>
</reference>
<name>A0A0P0N598_9CREN</name>
<reference evidence="2 4" key="2">
    <citation type="submission" date="2017-05" db="EMBL/GenBank/DDBJ databases">
        <title>The draft genome of the hyperthermophilic archaeon 'Pyrodictium delaneyi strain Hulk', an iron and nitrate reducer, reveals the capacity for sulfate reduction.</title>
        <authorList>
            <person name="Demey L.M."/>
            <person name="Miller C."/>
            <person name="Manzella M."/>
            <person name="Reguera G."/>
            <person name="Kashefi K."/>
        </authorList>
    </citation>
    <scope>NUCLEOTIDE SEQUENCE [LARGE SCALE GENOMIC DNA]</scope>
    <source>
        <strain evidence="2 4">Hulk</strain>
    </source>
</reference>